<comment type="caution">
    <text evidence="1">The sequence shown here is derived from an EMBL/GenBank/DDBJ whole genome shotgun (WGS) entry which is preliminary data.</text>
</comment>
<organism evidence="1 2">
    <name type="scientific">Teichococcus vastitatis</name>
    <dbReference type="NCBI Taxonomy" id="2307076"/>
    <lineage>
        <taxon>Bacteria</taxon>
        <taxon>Pseudomonadati</taxon>
        <taxon>Pseudomonadota</taxon>
        <taxon>Alphaproteobacteria</taxon>
        <taxon>Acetobacterales</taxon>
        <taxon>Roseomonadaceae</taxon>
        <taxon>Roseomonas</taxon>
    </lineage>
</organism>
<name>A0ABS9W944_9PROT</name>
<protein>
    <submittedName>
        <fullName evidence="1">Uncharacterized protein</fullName>
    </submittedName>
</protein>
<proteinExistence type="predicted"/>
<keyword evidence="2" id="KW-1185">Reference proteome</keyword>
<dbReference type="EMBL" id="JALBUU010000052">
    <property type="protein sequence ID" value="MCI0755756.1"/>
    <property type="molecule type" value="Genomic_DNA"/>
</dbReference>
<dbReference type="RefSeq" id="WP_241793611.1">
    <property type="nucleotide sequence ID" value="NZ_JALBUU010000052.1"/>
</dbReference>
<reference evidence="1 2" key="1">
    <citation type="submission" date="2022-03" db="EMBL/GenBank/DDBJ databases">
        <title>Complete genome analysis of Roseomonas KG 17.1 : a prolific producer of plant growth promoters.</title>
        <authorList>
            <person name="Saadouli I."/>
            <person name="Najjari A."/>
            <person name="Mosbah A."/>
            <person name="Ouzari H.I."/>
        </authorList>
    </citation>
    <scope>NUCLEOTIDE SEQUENCE [LARGE SCALE GENOMIC DNA]</scope>
    <source>
        <strain evidence="1 2">KG17-1</strain>
    </source>
</reference>
<accession>A0ABS9W944</accession>
<gene>
    <name evidence="1" type="ORF">MON41_18975</name>
</gene>
<sequence length="230" mass="25747">MKGISLRKARTLAPADNDPADLRPAQIDQMVHVSADLVDTIWEVFAGTDLPENADRVRVLLEARREVHAAWASAKQAFVEIGRALNALDDALHTKAERDALQEGFSRLFPFSAPVASQFKRVAEMIDSGRVPIEDCPGSYSAAYQLALLPPEQIKVARQRGLVSQSATRSQLMALRQELARRNPSTLDLAGLMAEQRRLKEARRKGLRDLIQIRRRLREIGRVLEHDEKG</sequence>
<dbReference type="Proteomes" id="UP001201985">
    <property type="component" value="Unassembled WGS sequence"/>
</dbReference>
<evidence type="ECO:0000313" key="1">
    <source>
        <dbReference type="EMBL" id="MCI0755756.1"/>
    </source>
</evidence>
<evidence type="ECO:0000313" key="2">
    <source>
        <dbReference type="Proteomes" id="UP001201985"/>
    </source>
</evidence>